<dbReference type="InterPro" id="IPR008972">
    <property type="entry name" value="Cupredoxin"/>
</dbReference>
<keyword evidence="11 12" id="KW-0472">Membrane</keyword>
<dbReference type="PROSITE" id="PS50857">
    <property type="entry name" value="COX2_CUA"/>
    <property type="match status" value="1"/>
</dbReference>
<dbReference type="PIRSF" id="PIRSF000292">
    <property type="entry name" value="Ubi_od_II"/>
    <property type="match status" value="1"/>
</dbReference>
<keyword evidence="4 12" id="KW-1003">Cell membrane</keyword>
<evidence type="ECO:0000256" key="3">
    <source>
        <dbReference type="ARBA" id="ARBA00022448"/>
    </source>
</evidence>
<evidence type="ECO:0000313" key="16">
    <source>
        <dbReference type="EMBL" id="GGA42112.1"/>
    </source>
</evidence>
<dbReference type="InterPro" id="IPR011759">
    <property type="entry name" value="Cyt_c_oxidase_su2_TM_dom"/>
</dbReference>
<dbReference type="InterPro" id="IPR002429">
    <property type="entry name" value="CcO_II-like_C"/>
</dbReference>
<dbReference type="CDD" id="cd04212">
    <property type="entry name" value="CuRO_UO_II"/>
    <property type="match status" value="1"/>
</dbReference>
<evidence type="ECO:0000256" key="4">
    <source>
        <dbReference type="ARBA" id="ARBA00022475"/>
    </source>
</evidence>
<dbReference type="Gene3D" id="2.60.40.420">
    <property type="entry name" value="Cupredoxins - blue copper proteins"/>
    <property type="match status" value="1"/>
</dbReference>
<keyword evidence="7" id="KW-0732">Signal</keyword>
<keyword evidence="5 12" id="KW-0679">Respiratory chain</keyword>
<evidence type="ECO:0000256" key="5">
    <source>
        <dbReference type="ARBA" id="ARBA00022660"/>
    </source>
</evidence>
<evidence type="ECO:0000256" key="2">
    <source>
        <dbReference type="ARBA" id="ARBA00007866"/>
    </source>
</evidence>
<evidence type="ECO:0000259" key="15">
    <source>
        <dbReference type="PROSITE" id="PS50999"/>
    </source>
</evidence>
<dbReference type="InterPro" id="IPR045187">
    <property type="entry name" value="CcO_II"/>
</dbReference>
<gene>
    <name evidence="16" type="primary">cyoA</name>
    <name evidence="16" type="ORF">GCM10010981_33960</name>
</gene>
<evidence type="ECO:0000256" key="1">
    <source>
        <dbReference type="ARBA" id="ARBA00004651"/>
    </source>
</evidence>
<evidence type="ECO:0000256" key="12">
    <source>
        <dbReference type="PIRNR" id="PIRNR000292"/>
    </source>
</evidence>
<feature type="domain" description="Cytochrome oxidase subunit II copper A binding" evidence="14">
    <location>
        <begin position="108"/>
        <end position="220"/>
    </location>
</feature>
<dbReference type="PANTHER" id="PTHR22888:SF18">
    <property type="entry name" value="CYTOCHROME BO(3) UBIQUINOL OXIDASE SUBUNIT 2"/>
    <property type="match status" value="1"/>
</dbReference>
<comment type="subcellular location">
    <subcellularLocation>
        <location evidence="1">Cell membrane</location>
        <topology evidence="1">Multi-pass membrane protein</topology>
    </subcellularLocation>
</comment>
<dbReference type="InterPro" id="IPR034227">
    <property type="entry name" value="CuRO_UO_II"/>
</dbReference>
<dbReference type="SUPFAM" id="SSF81464">
    <property type="entry name" value="Cytochrome c oxidase subunit II-like, transmembrane region"/>
    <property type="match status" value="1"/>
</dbReference>
<feature type="transmembrane region" description="Helical" evidence="13">
    <location>
        <begin position="74"/>
        <end position="95"/>
    </location>
</feature>
<keyword evidence="8 12" id="KW-0249">Electron transport</keyword>
<dbReference type="NCBIfam" id="TIGR01433">
    <property type="entry name" value="CyoA"/>
    <property type="match status" value="1"/>
</dbReference>
<dbReference type="InterPro" id="IPR036257">
    <property type="entry name" value="Cyt_c_oxidase_su2_TM_sf"/>
</dbReference>
<evidence type="ECO:0000313" key="17">
    <source>
        <dbReference type="Proteomes" id="UP000620046"/>
    </source>
</evidence>
<evidence type="ECO:0000256" key="7">
    <source>
        <dbReference type="ARBA" id="ARBA00022729"/>
    </source>
</evidence>
<dbReference type="InterPro" id="IPR006333">
    <property type="entry name" value="Cyt_o_ubiquinol_oxidase_su2"/>
</dbReference>
<dbReference type="RefSeq" id="WP_188795997.1">
    <property type="nucleotide sequence ID" value="NZ_BSNP01000004.1"/>
</dbReference>
<evidence type="ECO:0000256" key="8">
    <source>
        <dbReference type="ARBA" id="ARBA00022982"/>
    </source>
</evidence>
<reference evidence="17" key="1">
    <citation type="journal article" date="2019" name="Int. J. Syst. Evol. Microbiol.">
        <title>The Global Catalogue of Microorganisms (GCM) 10K type strain sequencing project: providing services to taxonomists for standard genome sequencing and annotation.</title>
        <authorList>
            <consortium name="The Broad Institute Genomics Platform"/>
            <consortium name="The Broad Institute Genome Sequencing Center for Infectious Disease"/>
            <person name="Wu L."/>
            <person name="Ma J."/>
        </authorList>
    </citation>
    <scope>NUCLEOTIDE SEQUENCE [LARGE SCALE GENOMIC DNA]</scope>
    <source>
        <strain evidence="17">CGMCC 1.15439</strain>
    </source>
</reference>
<dbReference type="PROSITE" id="PS50999">
    <property type="entry name" value="COX2_TM"/>
    <property type="match status" value="1"/>
</dbReference>
<evidence type="ECO:0000259" key="14">
    <source>
        <dbReference type="PROSITE" id="PS50857"/>
    </source>
</evidence>
<dbReference type="Gene3D" id="1.10.287.90">
    <property type="match status" value="1"/>
</dbReference>
<dbReference type="PANTHER" id="PTHR22888">
    <property type="entry name" value="CYTOCHROME C OXIDASE, SUBUNIT II"/>
    <property type="match status" value="1"/>
</dbReference>
<comment type="similarity">
    <text evidence="2 12">Belongs to the cytochrome c oxidase subunit 2 family.</text>
</comment>
<keyword evidence="10 12" id="KW-0560">Oxidoreductase</keyword>
<name>A0ABQ1GEI5_9GAMM</name>
<accession>A0ABQ1GEI5</accession>
<keyword evidence="9 13" id="KW-1133">Transmembrane helix</keyword>
<keyword evidence="17" id="KW-1185">Reference proteome</keyword>
<dbReference type="SUPFAM" id="SSF49503">
    <property type="entry name" value="Cupredoxins"/>
    <property type="match status" value="1"/>
</dbReference>
<protein>
    <recommendedName>
        <fullName evidence="12">Ubiquinol oxidase subunit 2</fullName>
    </recommendedName>
</protein>
<sequence length="288" mass="31732">MSCVWLAACHEGVLVPKGPVGAEEKQLLLEALIPMLMVITPIILLTLWFAWWFRAGNARAKYKPRWEYSGYVEFSIWMIPLLVILFLGSLAWVGAHQNDPYKPLASNRKPMTVDVVAMDWRWLFIYPDQGVASVNELAIPVGTPISLRLTSATVMNSFFVPQLGGQIYAMPGMETKLSLLADEPGNYRGLSAQFSGDGFSDMHFQVLATDDKAFNAWLDHVKAQGAALDDATYNQLVARHRTGNVVYYASIAQDLFTHAIDSATRRPVAVTASPAQAGVTLTAGPTER</sequence>
<feature type="domain" description="Cytochrome oxidase subunit II transmembrane region profile" evidence="15">
    <location>
        <begin position="5"/>
        <end position="102"/>
    </location>
</feature>
<evidence type="ECO:0000256" key="11">
    <source>
        <dbReference type="ARBA" id="ARBA00023136"/>
    </source>
</evidence>
<keyword evidence="6 13" id="KW-0812">Transmembrane</keyword>
<organism evidence="16 17">
    <name type="scientific">Dyella nitratireducens</name>
    <dbReference type="NCBI Taxonomy" id="1849580"/>
    <lineage>
        <taxon>Bacteria</taxon>
        <taxon>Pseudomonadati</taxon>
        <taxon>Pseudomonadota</taxon>
        <taxon>Gammaproteobacteria</taxon>
        <taxon>Lysobacterales</taxon>
        <taxon>Rhodanobacteraceae</taxon>
        <taxon>Dyella</taxon>
    </lineage>
</organism>
<dbReference type="Pfam" id="PF00116">
    <property type="entry name" value="COX2"/>
    <property type="match status" value="1"/>
</dbReference>
<dbReference type="EMBL" id="BMJA01000003">
    <property type="protein sequence ID" value="GGA42112.1"/>
    <property type="molecule type" value="Genomic_DNA"/>
</dbReference>
<evidence type="ECO:0000256" key="9">
    <source>
        <dbReference type="ARBA" id="ARBA00022989"/>
    </source>
</evidence>
<evidence type="ECO:0000256" key="6">
    <source>
        <dbReference type="ARBA" id="ARBA00022692"/>
    </source>
</evidence>
<proteinExistence type="inferred from homology"/>
<keyword evidence="3 12" id="KW-0813">Transport</keyword>
<feature type="transmembrane region" description="Helical" evidence="13">
    <location>
        <begin position="32"/>
        <end position="53"/>
    </location>
</feature>
<evidence type="ECO:0000256" key="10">
    <source>
        <dbReference type="ARBA" id="ARBA00023002"/>
    </source>
</evidence>
<dbReference type="Proteomes" id="UP000620046">
    <property type="component" value="Unassembled WGS sequence"/>
</dbReference>
<evidence type="ECO:0000256" key="13">
    <source>
        <dbReference type="SAM" id="Phobius"/>
    </source>
</evidence>
<comment type="caution">
    <text evidence="16">The sequence shown here is derived from an EMBL/GenBank/DDBJ whole genome shotgun (WGS) entry which is preliminary data.</text>
</comment>